<name>A0AC58SMG8_TOBAC</name>
<proteinExistence type="predicted"/>
<dbReference type="Proteomes" id="UP000790787">
    <property type="component" value="Chromosome 14"/>
</dbReference>
<keyword evidence="1" id="KW-1185">Reference proteome</keyword>
<reference evidence="1" key="1">
    <citation type="journal article" date="2014" name="Nat. Commun.">
        <title>The tobacco genome sequence and its comparison with those of tomato and potato.</title>
        <authorList>
            <person name="Sierro N."/>
            <person name="Battey J.N."/>
            <person name="Ouadi S."/>
            <person name="Bakaher N."/>
            <person name="Bovet L."/>
            <person name="Willig A."/>
            <person name="Goepfert S."/>
            <person name="Peitsch M.C."/>
            <person name="Ivanov N.V."/>
        </authorList>
    </citation>
    <scope>NUCLEOTIDE SEQUENCE [LARGE SCALE GENOMIC DNA]</scope>
</reference>
<gene>
    <name evidence="2" type="primary">LOC142168899</name>
</gene>
<dbReference type="RefSeq" id="XP_075086173.1">
    <property type="nucleotide sequence ID" value="XM_075230072.1"/>
</dbReference>
<evidence type="ECO:0000313" key="2">
    <source>
        <dbReference type="RefSeq" id="XP_075086173.1"/>
    </source>
</evidence>
<organism evidence="1 2">
    <name type="scientific">Nicotiana tabacum</name>
    <name type="common">Common tobacco</name>
    <dbReference type="NCBI Taxonomy" id="4097"/>
    <lineage>
        <taxon>Eukaryota</taxon>
        <taxon>Viridiplantae</taxon>
        <taxon>Streptophyta</taxon>
        <taxon>Embryophyta</taxon>
        <taxon>Tracheophyta</taxon>
        <taxon>Spermatophyta</taxon>
        <taxon>Magnoliopsida</taxon>
        <taxon>eudicotyledons</taxon>
        <taxon>Gunneridae</taxon>
        <taxon>Pentapetalae</taxon>
        <taxon>asterids</taxon>
        <taxon>lamiids</taxon>
        <taxon>Solanales</taxon>
        <taxon>Solanaceae</taxon>
        <taxon>Nicotianoideae</taxon>
        <taxon>Nicotianeae</taxon>
        <taxon>Nicotiana</taxon>
    </lineage>
</organism>
<accession>A0AC58SMG8</accession>
<evidence type="ECO:0000313" key="1">
    <source>
        <dbReference type="Proteomes" id="UP000790787"/>
    </source>
</evidence>
<protein>
    <submittedName>
        <fullName evidence="2">Uncharacterized protein LOC142168899</fullName>
    </submittedName>
</protein>
<reference evidence="2" key="2">
    <citation type="submission" date="2025-08" db="UniProtKB">
        <authorList>
            <consortium name="RefSeq"/>
        </authorList>
    </citation>
    <scope>IDENTIFICATION</scope>
    <source>
        <tissue evidence="2">Leaf</tissue>
    </source>
</reference>
<sequence>MPLAAKEAVLVSKMTSEVWNLFMDGASNVKGSGLGVVLITLSGETVRQAIIIVPLTNNEVKYEASVAGLELAWGLGSELIKIKYDSRLVVNQVFGIFDTKEERMKQYLNKVQALLAQFTELSIVHILREKNVEKDALANLGSSIEMKGSDFRTVVQLLHSVLDLDGY</sequence>